<organism evidence="3 4">
    <name type="scientific">Akanthomyces lecanii RCEF 1005</name>
    <dbReference type="NCBI Taxonomy" id="1081108"/>
    <lineage>
        <taxon>Eukaryota</taxon>
        <taxon>Fungi</taxon>
        <taxon>Dikarya</taxon>
        <taxon>Ascomycota</taxon>
        <taxon>Pezizomycotina</taxon>
        <taxon>Sordariomycetes</taxon>
        <taxon>Hypocreomycetidae</taxon>
        <taxon>Hypocreales</taxon>
        <taxon>Cordycipitaceae</taxon>
        <taxon>Akanthomyces</taxon>
        <taxon>Cordyceps confragosa</taxon>
    </lineage>
</organism>
<dbReference type="Proteomes" id="UP000076881">
    <property type="component" value="Unassembled WGS sequence"/>
</dbReference>
<dbReference type="STRING" id="1081108.A0A168K9K3"/>
<evidence type="ECO:0000313" key="4">
    <source>
        <dbReference type="Proteomes" id="UP000076881"/>
    </source>
</evidence>
<dbReference type="PANTHER" id="PTHR40640:SF1">
    <property type="entry name" value="ANCHORED GLYCOPROTEIN, PUTATIVE (AFU_ORTHOLOGUE AFUA_8G04860)-RELATED"/>
    <property type="match status" value="1"/>
</dbReference>
<feature type="chain" id="PRO_5007898326" description="GPI anchored glycoprotein" evidence="2">
    <location>
        <begin position="21"/>
        <end position="228"/>
    </location>
</feature>
<proteinExistence type="predicted"/>
<sequence>MYRLTQLLALGAAATSLAAAADGDKPMVTSLLLPYNDPNDFVATVLNVDGSATTFAYTCASSVSPDDCGMETHGTIVQGPSTWQMSLSQSDEDSIYAVTAACALTSSKNEASCSFSETHSDSDGQGSSTKTGVETGYISELMAVTLVAGLDKLTGGAVPTATTASSTSGASSSGAKSTGGASQSSSSSGAASSSASGSKTATPNAAAPAATQQAFLAGVAAVVGALAL</sequence>
<evidence type="ECO:0000256" key="1">
    <source>
        <dbReference type="SAM" id="MobiDB-lite"/>
    </source>
</evidence>
<evidence type="ECO:0008006" key="5">
    <source>
        <dbReference type="Google" id="ProtNLM"/>
    </source>
</evidence>
<comment type="caution">
    <text evidence="3">The sequence shown here is derived from an EMBL/GenBank/DDBJ whole genome shotgun (WGS) entry which is preliminary data.</text>
</comment>
<dbReference type="AlphaFoldDB" id="A0A168K9K3"/>
<accession>A0A168K9K3</accession>
<feature type="region of interest" description="Disordered" evidence="1">
    <location>
        <begin position="159"/>
        <end position="204"/>
    </location>
</feature>
<dbReference type="PANTHER" id="PTHR40640">
    <property type="entry name" value="ANCHORED GLYCOPROTEIN, PUTATIVE (AFU_ORTHOLOGUE AFUA_8G04860)-RELATED"/>
    <property type="match status" value="1"/>
</dbReference>
<feature type="signal peptide" evidence="2">
    <location>
        <begin position="1"/>
        <end position="20"/>
    </location>
</feature>
<reference evidence="3 4" key="1">
    <citation type="journal article" date="2016" name="Genome Biol. Evol.">
        <title>Divergent and convergent evolution of fungal pathogenicity.</title>
        <authorList>
            <person name="Shang Y."/>
            <person name="Xiao G."/>
            <person name="Zheng P."/>
            <person name="Cen K."/>
            <person name="Zhan S."/>
            <person name="Wang C."/>
        </authorList>
    </citation>
    <scope>NUCLEOTIDE SEQUENCE [LARGE SCALE GENOMIC DNA]</scope>
    <source>
        <strain evidence="3 4">RCEF 1005</strain>
    </source>
</reference>
<name>A0A168K9K3_CORDF</name>
<keyword evidence="2" id="KW-0732">Signal</keyword>
<evidence type="ECO:0000256" key="2">
    <source>
        <dbReference type="SAM" id="SignalP"/>
    </source>
</evidence>
<dbReference type="EMBL" id="AZHF01000001">
    <property type="protein sequence ID" value="OAA81403.1"/>
    <property type="molecule type" value="Genomic_DNA"/>
</dbReference>
<keyword evidence="4" id="KW-1185">Reference proteome</keyword>
<evidence type="ECO:0000313" key="3">
    <source>
        <dbReference type="EMBL" id="OAA81403.1"/>
    </source>
</evidence>
<protein>
    <recommendedName>
        <fullName evidence="5">GPI anchored glycoprotein</fullName>
    </recommendedName>
</protein>
<dbReference type="OrthoDB" id="4991875at2759"/>
<gene>
    <name evidence="3" type="ORF">LEL_00948</name>
</gene>